<dbReference type="InterPro" id="IPR052402">
    <property type="entry name" value="ADCK_kinase"/>
</dbReference>
<feature type="domain" description="Protein kinase" evidence="1">
    <location>
        <begin position="134"/>
        <end position="458"/>
    </location>
</feature>
<dbReference type="Pfam" id="PF03109">
    <property type="entry name" value="ABC1"/>
    <property type="match status" value="1"/>
</dbReference>
<dbReference type="InterPro" id="IPR000719">
    <property type="entry name" value="Prot_kinase_dom"/>
</dbReference>
<evidence type="ECO:0000259" key="1">
    <source>
        <dbReference type="PROSITE" id="PS50011"/>
    </source>
</evidence>
<proteinExistence type="predicted"/>
<gene>
    <name evidence="2" type="ORF">Aca07nite_65090</name>
</gene>
<comment type="caution">
    <text evidence="2">The sequence shown here is derived from an EMBL/GenBank/DDBJ whole genome shotgun (WGS) entry which is preliminary data.</text>
</comment>
<organism evidence="2">
    <name type="scientific">Actinoplanes campanulatus</name>
    <dbReference type="NCBI Taxonomy" id="113559"/>
    <lineage>
        <taxon>Bacteria</taxon>
        <taxon>Bacillati</taxon>
        <taxon>Actinomycetota</taxon>
        <taxon>Actinomycetes</taxon>
        <taxon>Micromonosporales</taxon>
        <taxon>Micromonosporaceae</taxon>
        <taxon>Actinoplanes</taxon>
    </lineage>
</organism>
<dbReference type="Gene3D" id="1.10.510.10">
    <property type="entry name" value="Transferase(Phosphotransferase) domain 1"/>
    <property type="match status" value="1"/>
</dbReference>
<dbReference type="EMBL" id="BOMF01000123">
    <property type="protein sequence ID" value="GID49234.1"/>
    <property type="molecule type" value="Genomic_DNA"/>
</dbReference>
<dbReference type="InterPro" id="IPR011009">
    <property type="entry name" value="Kinase-like_dom_sf"/>
</dbReference>
<dbReference type="SUPFAM" id="SSF56112">
    <property type="entry name" value="Protein kinase-like (PK-like)"/>
    <property type="match status" value="1"/>
</dbReference>
<evidence type="ECO:0000313" key="2">
    <source>
        <dbReference type="EMBL" id="GID49234.1"/>
    </source>
</evidence>
<protein>
    <recommendedName>
        <fullName evidence="1">Protein kinase domain-containing protein</fullName>
    </recommendedName>
</protein>
<dbReference type="PANTHER" id="PTHR45890">
    <property type="entry name" value="AARF DOMAIN CONTAINING KINASE 2 (PREDICTED)"/>
    <property type="match status" value="1"/>
</dbReference>
<dbReference type="CDD" id="cd05121">
    <property type="entry name" value="ABC1_ADCK3-like"/>
    <property type="match status" value="1"/>
</dbReference>
<name>A0ABQ3WSJ1_9ACTN</name>
<dbReference type="PROSITE" id="PS50011">
    <property type="entry name" value="PROTEIN_KINASE_DOM"/>
    <property type="match status" value="1"/>
</dbReference>
<reference evidence="2" key="1">
    <citation type="submission" date="2021-01" db="EMBL/GenBank/DDBJ databases">
        <title>Whole genome shotgun sequence of Actinoplanes capillaceus NBRC 16408.</title>
        <authorList>
            <person name="Komaki H."/>
            <person name="Tamura T."/>
        </authorList>
    </citation>
    <scope>NUCLEOTIDE SEQUENCE [LARGE SCALE GENOMIC DNA]</scope>
    <source>
        <strain evidence="2">NBRC 16408</strain>
    </source>
</reference>
<dbReference type="PANTHER" id="PTHR45890:SF1">
    <property type="entry name" value="AARF DOMAIN CONTAINING KINASE 2"/>
    <property type="match status" value="1"/>
</dbReference>
<accession>A0ABQ3WSJ1</accession>
<dbReference type="InterPro" id="IPR004147">
    <property type="entry name" value="ABC1_dom"/>
</dbReference>
<sequence>MYWPASRGVPITMGAILKKVPGLVLRAAKVGGILAAHALLFATTAAGRRLRRLRGSPTTGGGLSDGERWAVMLSRLGPSFIKIGQLVSTRRDMLPPEVTGPLARLTDAAPPPQLRRVRRAVERAYAGQTWPFGEFTWEPVACGSIATVHWAVTRDGRQVAVKVRRPGIRSVMDRDFTLISAMMGALGRVPKLRRMPFRAMHDQVGSAILRQLDFPAEAAALTELRTNLAEMGNVRVPAPVPELCRPNIVVMEYIDGLRRFEPHQLNADTRRQVARAVLTAVYEMLFVDGVVHCDLHPGNLYVDGRGGLVMLDAGFVVRLPDDVRRSFADFFLNMSMGDGATCAQIMIESVPRLDDTSDVAGFRAGLSHLVVQAHGAKSGQFDLALFAGRLFELQRSHGIFPAPEFAFPLLSLLVIEGMIKHFDDGVDFQAEAVPVLRRRNMPRERAMTPRRRGVQEAA</sequence>